<name>A0A179HQG9_PURLI</name>
<keyword evidence="1" id="KW-0472">Membrane</keyword>
<dbReference type="EMBL" id="LSBI01000003">
    <property type="protein sequence ID" value="OAQ91709.1"/>
    <property type="molecule type" value="Genomic_DNA"/>
</dbReference>
<proteinExistence type="predicted"/>
<evidence type="ECO:0000256" key="1">
    <source>
        <dbReference type="SAM" id="Phobius"/>
    </source>
</evidence>
<keyword evidence="1" id="KW-1133">Transmembrane helix</keyword>
<accession>A0A179HQG9</accession>
<dbReference type="AlphaFoldDB" id="A0A179HQG9"/>
<protein>
    <submittedName>
        <fullName evidence="2">Uncharacterized protein</fullName>
    </submittedName>
</protein>
<comment type="caution">
    <text evidence="2">The sequence shown here is derived from an EMBL/GenBank/DDBJ whole genome shotgun (WGS) entry which is preliminary data.</text>
</comment>
<dbReference type="Proteomes" id="UP000078340">
    <property type="component" value="Unassembled WGS sequence"/>
</dbReference>
<keyword evidence="1" id="KW-0812">Transmembrane</keyword>
<organism evidence="2 3">
    <name type="scientific">Purpureocillium lilacinum</name>
    <name type="common">Paecilomyces lilacinus</name>
    <dbReference type="NCBI Taxonomy" id="33203"/>
    <lineage>
        <taxon>Eukaryota</taxon>
        <taxon>Fungi</taxon>
        <taxon>Dikarya</taxon>
        <taxon>Ascomycota</taxon>
        <taxon>Pezizomycotina</taxon>
        <taxon>Sordariomycetes</taxon>
        <taxon>Hypocreomycetidae</taxon>
        <taxon>Hypocreales</taxon>
        <taxon>Ophiocordycipitaceae</taxon>
        <taxon>Purpureocillium</taxon>
    </lineage>
</organism>
<reference evidence="2 3" key="1">
    <citation type="submission" date="2016-02" db="EMBL/GenBank/DDBJ databases">
        <title>Biosynthesis of antibiotic leucinostatins and their inhibition on Phytophthora in bio-control Purpureocillium lilacinum.</title>
        <authorList>
            <person name="Wang G."/>
            <person name="Liu Z."/>
            <person name="Lin R."/>
            <person name="Li E."/>
            <person name="Mao Z."/>
            <person name="Ling J."/>
            <person name="Yin W."/>
            <person name="Xie B."/>
        </authorList>
    </citation>
    <scope>NUCLEOTIDE SEQUENCE [LARGE SCALE GENOMIC DNA]</scope>
    <source>
        <strain evidence="2">PLFJ-1</strain>
    </source>
</reference>
<gene>
    <name evidence="2" type="ORF">VFPFJ_03449</name>
</gene>
<evidence type="ECO:0000313" key="3">
    <source>
        <dbReference type="Proteomes" id="UP000078340"/>
    </source>
</evidence>
<feature type="transmembrane region" description="Helical" evidence="1">
    <location>
        <begin position="25"/>
        <end position="45"/>
    </location>
</feature>
<feature type="transmembrane region" description="Helical" evidence="1">
    <location>
        <begin position="74"/>
        <end position="94"/>
    </location>
</feature>
<sequence length="117" mass="12861">MQIIYGFQEVYGSLNRLLAAGSVLFWPRLHYLLLILVSIHGVYSFSARASSRLRKGVESQATAEQKRCETSHRLLLVGAVCGLMGCLINIQRAANLLSILAPWVKTSLNSDPVTNSS</sequence>
<evidence type="ECO:0000313" key="2">
    <source>
        <dbReference type="EMBL" id="OAQ91709.1"/>
    </source>
</evidence>